<accession>A0A161QW32</accession>
<evidence type="ECO:0000256" key="2">
    <source>
        <dbReference type="RuleBase" id="RU363072"/>
    </source>
</evidence>
<dbReference type="GO" id="GO:0008643">
    <property type="term" value="P:carbohydrate transport"/>
    <property type="evidence" value="ECO:0007669"/>
    <property type="project" value="InterPro"/>
</dbReference>
<dbReference type="STRING" id="943830.A4A58_01885"/>
<gene>
    <name evidence="3" type="ORF">A4A58_01885</name>
</gene>
<dbReference type="OrthoDB" id="177316at2"/>
<dbReference type="InterPro" id="IPR038673">
    <property type="entry name" value="OprB_sf"/>
</dbReference>
<sequence length="445" mass="47720">MARPMMALAGLVACCVISLSSAHAGDWRDSGLKPINDRLAEWGVALSATYIGEALGNASGGIRRGAIYEGRFDLGVDVDLDKAVGWSGATFHANVYQIHGNGLSRDYIGNLMLVSGIEALPATRLYEFWIEQALFGGKLLVKVGQQPSDLEFIDSRYDDIFVNSALGWPGITGVILPAGGPSPPLAVPGVRLKAFLSEQFTAYLAVFNGSAAAPGPVDPQISNPHGLAFRVNDPPWVIGQLKYGYKLGASELPGSITGGGWYHFNEFDDERWTAEGLSQADPLGTGEPLMRRGNRGIFAVYEQRLAFSALGPDKGIGFFARTSISPSDRNLISFYLDGGIQVSGFSAERPDDKFGIAMTYARVSDGARALDRDVQRFTGIATPVRDFEAVLEMTYLAMVAPGVAVQPVFQYVMHPAGGAVDPNDATQTKRIKDAAVFGVRTTINF</sequence>
<keyword evidence="2" id="KW-0732">Signal</keyword>
<dbReference type="InterPro" id="IPR052932">
    <property type="entry name" value="OprB_Porin"/>
</dbReference>
<protein>
    <submittedName>
        <fullName evidence="3">Porin</fullName>
    </submittedName>
</protein>
<dbReference type="InterPro" id="IPR007049">
    <property type="entry name" value="Carb-sel_porin_OprB"/>
</dbReference>
<comment type="similarity">
    <text evidence="1 2">Belongs to the OprB family.</text>
</comment>
<reference evidence="3 4" key="1">
    <citation type="submission" date="2016-03" db="EMBL/GenBank/DDBJ databases">
        <title>Microsymbionts genomes from the relict species Vavilovia formosa (Stev.) Fed.</title>
        <authorList>
            <person name="Kopat V."/>
            <person name="Chirak E."/>
            <person name="Kimeklis A."/>
            <person name="Andronov E."/>
        </authorList>
    </citation>
    <scope>NUCLEOTIDE SEQUENCE [LARGE SCALE GENOMIC DNA]</scope>
    <source>
        <strain evidence="3 4">Vaf07</strain>
    </source>
</reference>
<dbReference type="Pfam" id="PF04966">
    <property type="entry name" value="OprB"/>
    <property type="match status" value="1"/>
</dbReference>
<evidence type="ECO:0000256" key="1">
    <source>
        <dbReference type="ARBA" id="ARBA00008769"/>
    </source>
</evidence>
<dbReference type="PANTHER" id="PTHR37944">
    <property type="entry name" value="PORIN B"/>
    <property type="match status" value="1"/>
</dbReference>
<dbReference type="AlphaFoldDB" id="A0A161QW32"/>
<dbReference type="Proteomes" id="UP000076574">
    <property type="component" value="Unassembled WGS sequence"/>
</dbReference>
<evidence type="ECO:0000313" key="3">
    <source>
        <dbReference type="EMBL" id="KZD25894.1"/>
    </source>
</evidence>
<dbReference type="Gene3D" id="2.40.160.180">
    <property type="entry name" value="Carbohydrate-selective porin OprB"/>
    <property type="match status" value="1"/>
</dbReference>
<dbReference type="PANTHER" id="PTHR37944:SF1">
    <property type="entry name" value="PORIN B"/>
    <property type="match status" value="1"/>
</dbReference>
<proteinExistence type="inferred from homology"/>
<organism evidence="3 4">
    <name type="scientific">Tardiphaga robiniae</name>
    <dbReference type="NCBI Taxonomy" id="943830"/>
    <lineage>
        <taxon>Bacteria</taxon>
        <taxon>Pseudomonadati</taxon>
        <taxon>Pseudomonadota</taxon>
        <taxon>Alphaproteobacteria</taxon>
        <taxon>Hyphomicrobiales</taxon>
        <taxon>Nitrobacteraceae</taxon>
        <taxon>Tardiphaga</taxon>
    </lineage>
</organism>
<feature type="signal peptide" evidence="2">
    <location>
        <begin position="1"/>
        <end position="24"/>
    </location>
</feature>
<dbReference type="GO" id="GO:0015288">
    <property type="term" value="F:porin activity"/>
    <property type="evidence" value="ECO:0007669"/>
    <property type="project" value="InterPro"/>
</dbReference>
<dbReference type="GO" id="GO:0016020">
    <property type="term" value="C:membrane"/>
    <property type="evidence" value="ECO:0007669"/>
    <property type="project" value="InterPro"/>
</dbReference>
<evidence type="ECO:0000313" key="4">
    <source>
        <dbReference type="Proteomes" id="UP000076574"/>
    </source>
</evidence>
<keyword evidence="4" id="KW-1185">Reference proteome</keyword>
<dbReference type="EMBL" id="LVYV01000001">
    <property type="protein sequence ID" value="KZD25894.1"/>
    <property type="molecule type" value="Genomic_DNA"/>
</dbReference>
<name>A0A161QW32_9BRAD</name>
<comment type="caution">
    <text evidence="3">The sequence shown here is derived from an EMBL/GenBank/DDBJ whole genome shotgun (WGS) entry which is preliminary data.</text>
</comment>
<feature type="chain" id="PRO_5007747652" evidence="2">
    <location>
        <begin position="25"/>
        <end position="445"/>
    </location>
</feature>